<reference evidence="1" key="1">
    <citation type="submission" date="2019-10" db="EMBL/GenBank/DDBJ databases">
        <title>Description of Paenibacillus glebae sp. nov.</title>
        <authorList>
            <person name="Carlier A."/>
            <person name="Qi S."/>
        </authorList>
    </citation>
    <scope>NUCLEOTIDE SEQUENCE</scope>
    <source>
        <strain evidence="1">LMG 31456</strain>
    </source>
</reference>
<dbReference type="AlphaFoldDB" id="A0A972JYA4"/>
<dbReference type="Proteomes" id="UP000641588">
    <property type="component" value="Unassembled WGS sequence"/>
</dbReference>
<comment type="caution">
    <text evidence="1">The sequence shown here is derived from an EMBL/GenBank/DDBJ whole genome shotgun (WGS) entry which is preliminary data.</text>
</comment>
<evidence type="ECO:0000313" key="2">
    <source>
        <dbReference type="Proteomes" id="UP000641588"/>
    </source>
</evidence>
<protein>
    <submittedName>
        <fullName evidence="1">Uncharacterized protein</fullName>
    </submittedName>
</protein>
<name>A0A972JYA4_9BACL</name>
<proteinExistence type="predicted"/>
<gene>
    <name evidence="1" type="ORF">GC093_08935</name>
</gene>
<dbReference type="EMBL" id="WHOD01000045">
    <property type="protein sequence ID" value="NOU93339.1"/>
    <property type="molecule type" value="Genomic_DNA"/>
</dbReference>
<evidence type="ECO:0000313" key="1">
    <source>
        <dbReference type="EMBL" id="NOU93339.1"/>
    </source>
</evidence>
<keyword evidence="2" id="KW-1185">Reference proteome</keyword>
<sequence>MDGGGAVIMNYWQQWAQYIQQMQREMEMQSRKITEMEKSIVVLQTSIVAMQTEMKSWKEQKRIHIDKVEYKFDQLKVEKLDGTLNIGLIPSALEDIAVNGSAVSPEDKTAADVDIMQVDQQIKPGVELQKELARDLKKYVEKQVPKQLGELQIQYGEQLDSWHQKMIVEDLLKQTDTRIDYYLRQKSPGATADQISSIKDAVLFRTQNDIRAAVDSYYNKFITKKVGDS</sequence>
<dbReference type="Pfam" id="PF10737">
    <property type="entry name" value="GerPC"/>
    <property type="match status" value="1"/>
</dbReference>
<dbReference type="InterPro" id="IPR019673">
    <property type="entry name" value="Spore_germination_GerPC"/>
</dbReference>
<accession>A0A972JYA4</accession>
<organism evidence="1 2">
    <name type="scientific">Paenibacillus foliorum</name>
    <dbReference type="NCBI Taxonomy" id="2654974"/>
    <lineage>
        <taxon>Bacteria</taxon>
        <taxon>Bacillati</taxon>
        <taxon>Bacillota</taxon>
        <taxon>Bacilli</taxon>
        <taxon>Bacillales</taxon>
        <taxon>Paenibacillaceae</taxon>
        <taxon>Paenibacillus</taxon>
    </lineage>
</organism>